<dbReference type="EMBL" id="JAWLKB010000025">
    <property type="protein sequence ID" value="MDV6270850.1"/>
    <property type="molecule type" value="Genomic_DNA"/>
</dbReference>
<dbReference type="PANTHER" id="PTHR21310:SF40">
    <property type="entry name" value="AMINOGLYCOSIDE PHOSPHOTRANSFERASE DOMAIN-CONTAINING PROTEIN-RELATED"/>
    <property type="match status" value="1"/>
</dbReference>
<feature type="domain" description="Aminoglycoside phosphotransferase" evidence="1">
    <location>
        <begin position="61"/>
        <end position="279"/>
    </location>
</feature>
<comment type="caution">
    <text evidence="2">The sequence shown here is derived from an EMBL/GenBank/DDBJ whole genome shotgun (WGS) entry which is preliminary data.</text>
</comment>
<proteinExistence type="predicted"/>
<dbReference type="SUPFAM" id="SSF56112">
    <property type="entry name" value="Protein kinase-like (PK-like)"/>
    <property type="match status" value="1"/>
</dbReference>
<dbReference type="InterPro" id="IPR051678">
    <property type="entry name" value="AGP_Transferase"/>
</dbReference>
<evidence type="ECO:0000313" key="2">
    <source>
        <dbReference type="EMBL" id="MDV6270850.1"/>
    </source>
</evidence>
<gene>
    <name evidence="2" type="ORF">R3Q16_29915</name>
</gene>
<evidence type="ECO:0000313" key="3">
    <source>
        <dbReference type="Proteomes" id="UP001185927"/>
    </source>
</evidence>
<sequence length="375" mass="41744">MLFDNKIGISDSDAAENFRNWISERIPEADDLKVRKFERPKDSGFSNITILIDISWRQDGTDRSQSLVARVEPVGETLFQHYDVEFQFNVMKKLAQTDVAVPTVLWNEKNPDVLGAPFFVMEHVQGEIPSDDPSFAAPGSWVMSLEPDQRALLVDNGLKSLVAVHQLDWKELGLDFVARTGEGDTSAARELAHYENFYSWAVGTDNCEVIDEAISWAKENLPQGEEVGLSWGDSRIGNMIFDDSFSVVSVIDWEGATLSSPEKDLGHWLHLSRAFTEEFGFALPEGFPSREEVVSRYEELSGRPTANVHFYEVMSGIHGAIQANRALRLMMKADIIPNDPNSLSNNPFTRALAKLIGHELPETGGLATISGSPSR</sequence>
<dbReference type="InterPro" id="IPR041726">
    <property type="entry name" value="ACAD10_11_N"/>
</dbReference>
<name>A0ABU4C2X0_RHOGO</name>
<dbReference type="Proteomes" id="UP001185927">
    <property type="component" value="Unassembled WGS sequence"/>
</dbReference>
<dbReference type="CDD" id="cd05154">
    <property type="entry name" value="ACAD10_11_N-like"/>
    <property type="match status" value="1"/>
</dbReference>
<evidence type="ECO:0000259" key="1">
    <source>
        <dbReference type="Pfam" id="PF01636"/>
    </source>
</evidence>
<dbReference type="Gene3D" id="3.30.200.20">
    <property type="entry name" value="Phosphorylase Kinase, domain 1"/>
    <property type="match status" value="1"/>
</dbReference>
<dbReference type="Gene3D" id="3.90.1200.10">
    <property type="match status" value="1"/>
</dbReference>
<dbReference type="RefSeq" id="WP_317545296.1">
    <property type="nucleotide sequence ID" value="NZ_JAWLKB010000025.1"/>
</dbReference>
<accession>A0ABU4C2X0</accession>
<reference evidence="2 3" key="1">
    <citation type="submission" date="2023-10" db="EMBL/GenBank/DDBJ databases">
        <title>Development of a sustainable strategy for remediation of hydrocarbon-contaminated territories based on the waste exchange concept.</title>
        <authorList>
            <person name="Krivoruchko A."/>
        </authorList>
    </citation>
    <scope>NUCLEOTIDE SEQUENCE [LARGE SCALE GENOMIC DNA]</scope>
    <source>
        <strain evidence="2 3">IEGM 1203</strain>
    </source>
</reference>
<dbReference type="Pfam" id="PF01636">
    <property type="entry name" value="APH"/>
    <property type="match status" value="1"/>
</dbReference>
<dbReference type="PANTHER" id="PTHR21310">
    <property type="entry name" value="AMINOGLYCOSIDE PHOSPHOTRANSFERASE-RELATED-RELATED"/>
    <property type="match status" value="1"/>
</dbReference>
<keyword evidence="3" id="KW-1185">Reference proteome</keyword>
<dbReference type="InterPro" id="IPR011009">
    <property type="entry name" value="Kinase-like_dom_sf"/>
</dbReference>
<protein>
    <submittedName>
        <fullName evidence="2">Phosphotransferase family protein</fullName>
    </submittedName>
</protein>
<organism evidence="2 3">
    <name type="scientific">Rhodococcus globerulus</name>
    <dbReference type="NCBI Taxonomy" id="33008"/>
    <lineage>
        <taxon>Bacteria</taxon>
        <taxon>Bacillati</taxon>
        <taxon>Actinomycetota</taxon>
        <taxon>Actinomycetes</taxon>
        <taxon>Mycobacteriales</taxon>
        <taxon>Nocardiaceae</taxon>
        <taxon>Rhodococcus</taxon>
    </lineage>
</organism>
<dbReference type="InterPro" id="IPR002575">
    <property type="entry name" value="Aminoglycoside_PTrfase"/>
</dbReference>